<gene>
    <name evidence="2" type="ORF">PSON_ATCC_30995.1.T0050602</name>
</gene>
<evidence type="ECO:0000313" key="3">
    <source>
        <dbReference type="Proteomes" id="UP000692954"/>
    </source>
</evidence>
<accession>A0A8S1KFK4</accession>
<keyword evidence="3" id="KW-1185">Reference proteome</keyword>
<dbReference type="AlphaFoldDB" id="A0A8S1KFK4"/>
<proteinExistence type="predicted"/>
<evidence type="ECO:0000256" key="1">
    <source>
        <dbReference type="SAM" id="MobiDB-lite"/>
    </source>
</evidence>
<dbReference type="Proteomes" id="UP000692954">
    <property type="component" value="Unassembled WGS sequence"/>
</dbReference>
<name>A0A8S1KFK4_9CILI</name>
<sequence length="103" mass="12028">MNSFSPIQKISMPTPLNPLQKDELIDEDPLLLDENCKEIKFNDLLIVLNYHPDKEVTQIKKQVLKCQGLKNIEWMNPSLDLENAQNLSNKKSILKRTNNRRLQ</sequence>
<protein>
    <submittedName>
        <fullName evidence="2">Uncharacterized protein</fullName>
    </submittedName>
</protein>
<evidence type="ECO:0000313" key="2">
    <source>
        <dbReference type="EMBL" id="CAD8051492.1"/>
    </source>
</evidence>
<feature type="region of interest" description="Disordered" evidence="1">
    <location>
        <begin position="1"/>
        <end position="20"/>
    </location>
</feature>
<dbReference type="EMBL" id="CAJJDN010000005">
    <property type="protein sequence ID" value="CAD8051492.1"/>
    <property type="molecule type" value="Genomic_DNA"/>
</dbReference>
<organism evidence="2 3">
    <name type="scientific">Paramecium sonneborni</name>
    <dbReference type="NCBI Taxonomy" id="65129"/>
    <lineage>
        <taxon>Eukaryota</taxon>
        <taxon>Sar</taxon>
        <taxon>Alveolata</taxon>
        <taxon>Ciliophora</taxon>
        <taxon>Intramacronucleata</taxon>
        <taxon>Oligohymenophorea</taxon>
        <taxon>Peniculida</taxon>
        <taxon>Parameciidae</taxon>
        <taxon>Paramecium</taxon>
    </lineage>
</organism>
<reference evidence="2" key="1">
    <citation type="submission" date="2021-01" db="EMBL/GenBank/DDBJ databases">
        <authorList>
            <consortium name="Genoscope - CEA"/>
            <person name="William W."/>
        </authorList>
    </citation>
    <scope>NUCLEOTIDE SEQUENCE</scope>
</reference>
<comment type="caution">
    <text evidence="2">The sequence shown here is derived from an EMBL/GenBank/DDBJ whole genome shotgun (WGS) entry which is preliminary data.</text>
</comment>